<feature type="transmembrane region" description="Helical" evidence="1">
    <location>
        <begin position="126"/>
        <end position="146"/>
    </location>
</feature>
<gene>
    <name evidence="2" type="ORF">TGRUB_261300</name>
</gene>
<evidence type="ECO:0000313" key="2">
    <source>
        <dbReference type="EMBL" id="KFG65395.1"/>
    </source>
</evidence>
<dbReference type="VEuPathDB" id="ToxoDB:TGRUB_261300"/>
<comment type="caution">
    <text evidence="2">The sequence shown here is derived from an EMBL/GenBank/DDBJ whole genome shotgun (WGS) entry which is preliminary data.</text>
</comment>
<accession>A0A086M927</accession>
<keyword evidence="1 2" id="KW-0812">Transmembrane</keyword>
<evidence type="ECO:0000313" key="3">
    <source>
        <dbReference type="Proteomes" id="UP000028834"/>
    </source>
</evidence>
<keyword evidence="1" id="KW-0472">Membrane</keyword>
<organism evidence="2 3">
    <name type="scientific">Toxoplasma gondii RUB</name>
    <dbReference type="NCBI Taxonomy" id="935652"/>
    <lineage>
        <taxon>Eukaryota</taxon>
        <taxon>Sar</taxon>
        <taxon>Alveolata</taxon>
        <taxon>Apicomplexa</taxon>
        <taxon>Conoidasida</taxon>
        <taxon>Coccidia</taxon>
        <taxon>Eucoccidiorida</taxon>
        <taxon>Eimeriorina</taxon>
        <taxon>Sarcocystidae</taxon>
        <taxon>Toxoplasma</taxon>
    </lineage>
</organism>
<sequence length="175" mass="20442">MRDGTLLASTYEAQIDIPISSTLFAKKGSFRFKGFFPSPGSCWPSPSPRARGLLQVCRPPRLSVLPICVQTLESRHAEPRHCIPCRFRFSRTFLNLSTFRLCSSGAAEQPRPNRDTFSFAHRSEGVFVYMLTYIYIYINTCVYIWIYTYRFELRFSHPFSRIFRCPYSCYIHAYL</sequence>
<dbReference type="EMBL" id="AFYV02000312">
    <property type="protein sequence ID" value="KFG65395.1"/>
    <property type="molecule type" value="Genomic_DNA"/>
</dbReference>
<evidence type="ECO:0000256" key="1">
    <source>
        <dbReference type="SAM" id="Phobius"/>
    </source>
</evidence>
<dbReference type="Proteomes" id="UP000028834">
    <property type="component" value="Unassembled WGS sequence"/>
</dbReference>
<name>A0A086M927_TOXGO</name>
<reference evidence="2 3" key="1">
    <citation type="submission" date="2014-05" db="EMBL/GenBank/DDBJ databases">
        <authorList>
            <person name="Sibley D."/>
            <person name="Venepally P."/>
            <person name="Karamycheva S."/>
            <person name="Hadjithomas M."/>
            <person name="Khan A."/>
            <person name="Brunk B."/>
            <person name="Roos D."/>
            <person name="Caler E."/>
            <person name="Lorenzi H."/>
        </authorList>
    </citation>
    <scope>NUCLEOTIDE SEQUENCE [LARGE SCALE GENOMIC DNA]</scope>
    <source>
        <strain evidence="2 3">RUB</strain>
    </source>
</reference>
<dbReference type="AlphaFoldDB" id="A0A086M927"/>
<proteinExistence type="predicted"/>
<keyword evidence="1" id="KW-1133">Transmembrane helix</keyword>
<protein>
    <submittedName>
        <fullName evidence="2">Putative transmembrane protein</fullName>
    </submittedName>
</protein>